<sequence>MNDPTEPLLAVRDLRVVFDTPEGLAVTVDGLSFDVRAGETLGIVGESGSGKSMTSLAILGLLPGRAQVTGSIRLRGRELVGLSDKEMREVRGNEIAMVFQDALAALNPVMTVGDQLVEAMAVHEAEGGKDAWRARAVELLGLVGIPSPEQRVEQYPHEFSGGMRQRVMIAMSIANDPAVLIADEPTTALDVTVQAQVLEVLRTVQERTGTTVILITHDLGVVAGTADRVMVMYAGGTVEQAPVDGLFHDTAHPYTRGLLESLPRLDRRPDEGRLRQIPGSPPAATALPQGCRFAPRCPHFLEDPCARSVPEPSVVVAGHVAACHRLPELLGDR</sequence>
<dbReference type="InterPro" id="IPR017871">
    <property type="entry name" value="ABC_transporter-like_CS"/>
</dbReference>
<comment type="caution">
    <text evidence="9">The sequence shown here is derived from an EMBL/GenBank/DDBJ whole genome shotgun (WGS) entry which is preliminary data.</text>
</comment>
<dbReference type="PANTHER" id="PTHR43297:SF2">
    <property type="entry name" value="DIPEPTIDE TRANSPORT ATP-BINDING PROTEIN DPPD"/>
    <property type="match status" value="1"/>
</dbReference>
<evidence type="ECO:0000259" key="8">
    <source>
        <dbReference type="PROSITE" id="PS50893"/>
    </source>
</evidence>
<keyword evidence="6 9" id="KW-0067">ATP-binding</keyword>
<reference evidence="10" key="1">
    <citation type="journal article" date="2019" name="Int. J. Syst. Evol. Microbiol.">
        <title>The Global Catalogue of Microorganisms (GCM) 10K type strain sequencing project: providing services to taxonomists for standard genome sequencing and annotation.</title>
        <authorList>
            <consortium name="The Broad Institute Genomics Platform"/>
            <consortium name="The Broad Institute Genome Sequencing Center for Infectious Disease"/>
            <person name="Wu L."/>
            <person name="Ma J."/>
        </authorList>
    </citation>
    <scope>NUCLEOTIDE SEQUENCE [LARGE SCALE GENOMIC DNA]</scope>
    <source>
        <strain evidence="10">CGMCC 1.12477</strain>
    </source>
</reference>
<dbReference type="NCBIfam" id="TIGR01727">
    <property type="entry name" value="oligo_HPY"/>
    <property type="match status" value="1"/>
</dbReference>
<dbReference type="PROSITE" id="PS00211">
    <property type="entry name" value="ABC_TRANSPORTER_1"/>
    <property type="match status" value="1"/>
</dbReference>
<keyword evidence="10" id="KW-1185">Reference proteome</keyword>
<dbReference type="Gene3D" id="3.40.50.300">
    <property type="entry name" value="P-loop containing nucleotide triphosphate hydrolases"/>
    <property type="match status" value="1"/>
</dbReference>
<dbReference type="GO" id="GO:0005524">
    <property type="term" value="F:ATP binding"/>
    <property type="evidence" value="ECO:0007669"/>
    <property type="project" value="UniProtKB-KW"/>
</dbReference>
<dbReference type="Proteomes" id="UP001597351">
    <property type="component" value="Unassembled WGS sequence"/>
</dbReference>
<evidence type="ECO:0000256" key="2">
    <source>
        <dbReference type="ARBA" id="ARBA00005417"/>
    </source>
</evidence>
<dbReference type="PANTHER" id="PTHR43297">
    <property type="entry name" value="OLIGOPEPTIDE TRANSPORT ATP-BINDING PROTEIN APPD"/>
    <property type="match status" value="1"/>
</dbReference>
<accession>A0ABW4TMM1</accession>
<protein>
    <submittedName>
        <fullName evidence="9">ABC transporter ATP-binding protein</fullName>
    </submittedName>
</protein>
<proteinExistence type="inferred from homology"/>
<evidence type="ECO:0000313" key="9">
    <source>
        <dbReference type="EMBL" id="MFD1946962.1"/>
    </source>
</evidence>
<evidence type="ECO:0000256" key="6">
    <source>
        <dbReference type="ARBA" id="ARBA00022840"/>
    </source>
</evidence>
<evidence type="ECO:0000256" key="1">
    <source>
        <dbReference type="ARBA" id="ARBA00004202"/>
    </source>
</evidence>
<gene>
    <name evidence="9" type="ORF">ACFSDE_09165</name>
</gene>
<comment type="similarity">
    <text evidence="2">Belongs to the ABC transporter superfamily.</text>
</comment>
<keyword evidence="3" id="KW-0813">Transport</keyword>
<evidence type="ECO:0000256" key="3">
    <source>
        <dbReference type="ARBA" id="ARBA00022448"/>
    </source>
</evidence>
<dbReference type="InterPro" id="IPR027417">
    <property type="entry name" value="P-loop_NTPase"/>
</dbReference>
<keyword evidence="7" id="KW-0472">Membrane</keyword>
<keyword evidence="4" id="KW-1003">Cell membrane</keyword>
<dbReference type="CDD" id="cd03257">
    <property type="entry name" value="ABC_NikE_OppD_transporters"/>
    <property type="match status" value="1"/>
</dbReference>
<evidence type="ECO:0000256" key="4">
    <source>
        <dbReference type="ARBA" id="ARBA00022475"/>
    </source>
</evidence>
<dbReference type="InterPro" id="IPR003439">
    <property type="entry name" value="ABC_transporter-like_ATP-bd"/>
</dbReference>
<evidence type="ECO:0000256" key="5">
    <source>
        <dbReference type="ARBA" id="ARBA00022741"/>
    </source>
</evidence>
<dbReference type="SMART" id="SM00382">
    <property type="entry name" value="AAA"/>
    <property type="match status" value="1"/>
</dbReference>
<evidence type="ECO:0000313" key="10">
    <source>
        <dbReference type="Proteomes" id="UP001597351"/>
    </source>
</evidence>
<dbReference type="InterPro" id="IPR003593">
    <property type="entry name" value="AAA+_ATPase"/>
</dbReference>
<dbReference type="Pfam" id="PF00005">
    <property type="entry name" value="ABC_tran"/>
    <property type="match status" value="1"/>
</dbReference>
<dbReference type="Pfam" id="PF08352">
    <property type="entry name" value="oligo_HPY"/>
    <property type="match status" value="1"/>
</dbReference>
<feature type="domain" description="ABC transporter" evidence="8">
    <location>
        <begin position="11"/>
        <end position="259"/>
    </location>
</feature>
<dbReference type="RefSeq" id="WP_343917611.1">
    <property type="nucleotide sequence ID" value="NZ_BAAAJT010000002.1"/>
</dbReference>
<name>A0ABW4TMM1_9ACTN</name>
<dbReference type="SUPFAM" id="SSF52540">
    <property type="entry name" value="P-loop containing nucleoside triphosphate hydrolases"/>
    <property type="match status" value="1"/>
</dbReference>
<dbReference type="InterPro" id="IPR050388">
    <property type="entry name" value="ABC_Ni/Peptide_Import"/>
</dbReference>
<organism evidence="9 10">
    <name type="scientific">Nocardioides aestuarii</name>
    <dbReference type="NCBI Taxonomy" id="252231"/>
    <lineage>
        <taxon>Bacteria</taxon>
        <taxon>Bacillati</taxon>
        <taxon>Actinomycetota</taxon>
        <taxon>Actinomycetes</taxon>
        <taxon>Propionibacteriales</taxon>
        <taxon>Nocardioidaceae</taxon>
        <taxon>Nocardioides</taxon>
    </lineage>
</organism>
<dbReference type="InterPro" id="IPR013563">
    <property type="entry name" value="Oligopep_ABC_C"/>
</dbReference>
<dbReference type="EMBL" id="JBHUGD010000003">
    <property type="protein sequence ID" value="MFD1946962.1"/>
    <property type="molecule type" value="Genomic_DNA"/>
</dbReference>
<comment type="subcellular location">
    <subcellularLocation>
        <location evidence="1">Cell membrane</location>
        <topology evidence="1">Peripheral membrane protein</topology>
    </subcellularLocation>
</comment>
<keyword evidence="5" id="KW-0547">Nucleotide-binding</keyword>
<evidence type="ECO:0000256" key="7">
    <source>
        <dbReference type="ARBA" id="ARBA00023136"/>
    </source>
</evidence>
<dbReference type="PROSITE" id="PS50893">
    <property type="entry name" value="ABC_TRANSPORTER_2"/>
    <property type="match status" value="1"/>
</dbReference>